<name>A0ABR5NI76_9GAMM</name>
<sequence>MPPPPFLLQGPTFEQAELSAAPGQVLPMPATRRLAFETDCGTWLSPDLSPDGRRIVFELLGDLYLMPAQGGRARALTQGAAFDSQPVFSPDGRRIAFLSDRSGAENLWLADADGGSPRQLTLLDGDPVFASPAWSADGRALFVSRYRADREAWELWQVDAASGHGELLVPIRENAGQPRSTWRSTLGAAPSRDGRWLYYAVLVGPRDTGRVPEWTIRRRDLRDGSEETLVSAPRSPRPDLVLGTAMRPAISPDGRWLVYGARYQANTGLRVLDLHTREDRWLAFPVQQDELGASHWRDLMPRHAFSPDSSALVVNIDGELRRILLADGTQHAIPFQARVELDIGPATRQAVAQETGPVRARLVQAPEPSPDGRQLAFSALGTLYLMPLDGSGTVRRIGTGAHPAFHPSWSPDGRELVYVDWTAKDAGHVWRIAVDEPAAVPVRVSATPAFHTRPVFTPDGEHIVAVRSSNAVRMHSYMEYGPLRDAELAVFPVRGGEGRVLAKGRMGGRPHFDGDRSRLYLNFDDGLNRVALDDGARTLLLRVTGPGWYFAEGRAMVDDLQLSPDGRWVLAQIAQQLHLLAMPDDEGRTLDLAAPGVVHRRLTSVGADFFGWSEGGRSLHWALGSTWYRRPLDPVHLPLDAAADADGPGAGVQAFQAVVEMPRDTPRGALLLRGATVLSMRGDEAIADADLLVVDERIAALGPRGSVALPAGTVVRDVSGRTIIPGLIDTHTHIADVRRDVLDLQSWGPVANLAYGVTTLFDPSTLSIDMLAYQDLVEAGLMPGARIFSTGPAVFAFNEFQSYEQVRAVLSRYRDHYRLGNIKMYRSGNRRVRQWVAMAARELGLMPTTEGALSMKLGLTHVLDGYAGNEHALVAVPLQRDVIRLFAGAGTAYSATLMIGNGGPEGQDDFISRGGIAHDRKLRRFAPGFIVDMKTRSRTWREPDEYLYRRVAAGVAEVVRAGGIAGMGSHGEMPGIGMHWELQAHVAGGMTPAEALHTGTLGSATAIGRAAEFGSIEPGKYADLVVLAQDPRQDIAHTLSIVQVMKNGRLYDGDTLDELWPTARALPRPWYWDDRPPGTPDPGAATASP</sequence>
<dbReference type="SUPFAM" id="SSF51338">
    <property type="entry name" value="Composite domain of metallo-dependent hydrolases"/>
    <property type="match status" value="1"/>
</dbReference>
<gene>
    <name evidence="2" type="ORF">ABB22_12570</name>
</gene>
<dbReference type="PANTHER" id="PTHR43135:SF3">
    <property type="entry name" value="ALPHA-D-RIBOSE 1-METHYLPHOSPHONATE 5-TRIPHOSPHATE DIPHOSPHATASE"/>
    <property type="match status" value="1"/>
</dbReference>
<dbReference type="Gene3D" id="2.30.40.10">
    <property type="entry name" value="Urease, subunit C, domain 1"/>
    <property type="match status" value="2"/>
</dbReference>
<evidence type="ECO:0000313" key="3">
    <source>
        <dbReference type="Proteomes" id="UP000050902"/>
    </source>
</evidence>
<proteinExistence type="predicted"/>
<dbReference type="Pfam" id="PF07676">
    <property type="entry name" value="PD40"/>
    <property type="match status" value="2"/>
</dbReference>
<evidence type="ECO:0000259" key="1">
    <source>
        <dbReference type="Pfam" id="PF01979"/>
    </source>
</evidence>
<dbReference type="SUPFAM" id="SSF51556">
    <property type="entry name" value="Metallo-dependent hydrolases"/>
    <property type="match status" value="1"/>
</dbReference>
<dbReference type="EMBL" id="LDJG01000018">
    <property type="protein sequence ID" value="KRG56272.1"/>
    <property type="molecule type" value="Genomic_DNA"/>
</dbReference>
<comment type="caution">
    <text evidence="2">The sequence shown here is derived from an EMBL/GenBank/DDBJ whole genome shotgun (WGS) entry which is preliminary data.</text>
</comment>
<dbReference type="InterPro" id="IPR011042">
    <property type="entry name" value="6-blade_b-propeller_TolB-like"/>
</dbReference>
<evidence type="ECO:0000313" key="2">
    <source>
        <dbReference type="EMBL" id="KRG56272.1"/>
    </source>
</evidence>
<dbReference type="SUPFAM" id="SSF82171">
    <property type="entry name" value="DPP6 N-terminal domain-like"/>
    <property type="match status" value="1"/>
</dbReference>
<dbReference type="PANTHER" id="PTHR43135">
    <property type="entry name" value="ALPHA-D-RIBOSE 1-METHYLPHOSPHONATE 5-TRIPHOSPHATE DIPHOSPHATASE"/>
    <property type="match status" value="1"/>
</dbReference>
<accession>A0ABR5NI76</accession>
<organism evidence="2 3">
    <name type="scientific">Stenotrophomonas nitritireducens</name>
    <dbReference type="NCBI Taxonomy" id="83617"/>
    <lineage>
        <taxon>Bacteria</taxon>
        <taxon>Pseudomonadati</taxon>
        <taxon>Pseudomonadota</taxon>
        <taxon>Gammaproteobacteria</taxon>
        <taxon>Lysobacterales</taxon>
        <taxon>Lysobacteraceae</taxon>
        <taxon>Stenotrophomonas</taxon>
    </lineage>
</organism>
<reference evidence="2 3" key="1">
    <citation type="submission" date="2015-05" db="EMBL/GenBank/DDBJ databases">
        <title>Genome sequencing and analysis of members of genus Stenotrophomonas.</title>
        <authorList>
            <person name="Patil P.P."/>
            <person name="Midha S."/>
            <person name="Patil P.B."/>
        </authorList>
    </citation>
    <scope>NUCLEOTIDE SEQUENCE [LARGE SCALE GENOMIC DNA]</scope>
    <source>
        <strain evidence="2 3">DSM 12575</strain>
    </source>
</reference>
<dbReference type="Proteomes" id="UP000050902">
    <property type="component" value="Unassembled WGS sequence"/>
</dbReference>
<dbReference type="InterPro" id="IPR011659">
    <property type="entry name" value="WD40"/>
</dbReference>
<dbReference type="InterPro" id="IPR051781">
    <property type="entry name" value="Metallo-dep_Hydrolase"/>
</dbReference>
<dbReference type="Pfam" id="PF26549">
    <property type="entry name" value="Tricorn_N"/>
    <property type="match status" value="1"/>
</dbReference>
<protein>
    <recommendedName>
        <fullName evidence="1">Amidohydrolase-related domain-containing protein</fullName>
    </recommendedName>
</protein>
<dbReference type="InterPro" id="IPR011059">
    <property type="entry name" value="Metal-dep_hydrolase_composite"/>
</dbReference>
<dbReference type="Pfam" id="PF01979">
    <property type="entry name" value="Amidohydro_1"/>
    <property type="match status" value="1"/>
</dbReference>
<dbReference type="InterPro" id="IPR032466">
    <property type="entry name" value="Metal_Hydrolase"/>
</dbReference>
<dbReference type="InterPro" id="IPR006680">
    <property type="entry name" value="Amidohydro-rel"/>
</dbReference>
<dbReference type="SUPFAM" id="SSF69304">
    <property type="entry name" value="Tricorn protease N-terminal domain"/>
    <property type="match status" value="1"/>
</dbReference>
<feature type="domain" description="Amidohydrolase-related" evidence="1">
    <location>
        <begin position="981"/>
        <end position="1050"/>
    </location>
</feature>
<keyword evidence="3" id="KW-1185">Reference proteome</keyword>
<dbReference type="Gene3D" id="2.120.10.30">
    <property type="entry name" value="TolB, C-terminal domain"/>
    <property type="match status" value="2"/>
</dbReference>